<accession>A0ABS2BY80</accession>
<name>A0ABS2BY80_9PSED</name>
<organism evidence="2 3">
    <name type="scientific">Pseudomonas arcuscaelestis</name>
    <dbReference type="NCBI Taxonomy" id="2710591"/>
    <lineage>
        <taxon>Bacteria</taxon>
        <taxon>Pseudomonadati</taxon>
        <taxon>Pseudomonadota</taxon>
        <taxon>Gammaproteobacteria</taxon>
        <taxon>Pseudomonadales</taxon>
        <taxon>Pseudomonadaceae</taxon>
        <taxon>Pseudomonas</taxon>
    </lineage>
</organism>
<dbReference type="RefSeq" id="WP_203584522.1">
    <property type="nucleotide sequence ID" value="NZ_JACOPV010000008.1"/>
</dbReference>
<evidence type="ECO:0000313" key="2">
    <source>
        <dbReference type="EMBL" id="MBM5458581.1"/>
    </source>
</evidence>
<reference evidence="2 3" key="1">
    <citation type="submission" date="2020-08" db="EMBL/GenBank/DDBJ databases">
        <title>Description of novel Pseudomonas species.</title>
        <authorList>
            <person name="Duman M."/>
            <person name="Mulet M."/>
            <person name="Altun S."/>
            <person name="Saticioglu I.B."/>
            <person name="Lalucat J."/>
            <person name="Garcia-Valdes E."/>
        </authorList>
    </citation>
    <scope>NUCLEOTIDE SEQUENCE [LARGE SCALE GENOMIC DNA]</scope>
    <source>
        <strain evidence="2 3">P66</strain>
    </source>
</reference>
<evidence type="ECO:0000256" key="1">
    <source>
        <dbReference type="SAM" id="Phobius"/>
    </source>
</evidence>
<keyword evidence="1" id="KW-0472">Membrane</keyword>
<gene>
    <name evidence="2" type="ORF">H8F21_13510</name>
</gene>
<keyword evidence="1" id="KW-1133">Transmembrane helix</keyword>
<keyword evidence="3" id="KW-1185">Reference proteome</keyword>
<sequence>MTGLKAIQLNLAAMSWRSFGFIVLEMLQALDYPSTRIDAMNFLATLPSHTYWTLKFLRRMQVVSLVAPLILMGTGIITQAWVFTLAMIPPFIVLWWWIRMERRLLIDLHARHQKIMSAFNLEAAQVLSCCSPAGSNDAP</sequence>
<evidence type="ECO:0000313" key="3">
    <source>
        <dbReference type="Proteomes" id="UP000745663"/>
    </source>
</evidence>
<comment type="caution">
    <text evidence="2">The sequence shown here is derived from an EMBL/GenBank/DDBJ whole genome shotgun (WGS) entry which is preliminary data.</text>
</comment>
<dbReference type="EMBL" id="JACOPV010000008">
    <property type="protein sequence ID" value="MBM5458581.1"/>
    <property type="molecule type" value="Genomic_DNA"/>
</dbReference>
<dbReference type="Proteomes" id="UP000745663">
    <property type="component" value="Unassembled WGS sequence"/>
</dbReference>
<keyword evidence="1" id="KW-0812">Transmembrane</keyword>
<proteinExistence type="predicted"/>
<feature type="transmembrane region" description="Helical" evidence="1">
    <location>
        <begin position="80"/>
        <end position="98"/>
    </location>
</feature>
<protein>
    <submittedName>
        <fullName evidence="2">Uncharacterized protein</fullName>
    </submittedName>
</protein>